<dbReference type="InParanoid" id="A0A061GXR1"/>
<gene>
    <name evidence="2" type="ORF">TCM_041980</name>
</gene>
<keyword evidence="1" id="KW-0732">Signal</keyword>
<evidence type="ECO:0000256" key="1">
    <source>
        <dbReference type="SAM" id="SignalP"/>
    </source>
</evidence>
<dbReference type="Gramene" id="EOY34241">
    <property type="protein sequence ID" value="EOY34241"/>
    <property type="gene ID" value="TCM_041980"/>
</dbReference>
<dbReference type="HOGENOM" id="CLU_2030927_0_0_1"/>
<keyword evidence="3" id="KW-1185">Reference proteome</keyword>
<dbReference type="AlphaFoldDB" id="A0A061GXR1"/>
<organism evidence="2 3">
    <name type="scientific">Theobroma cacao</name>
    <name type="common">Cacao</name>
    <name type="synonym">Cocoa</name>
    <dbReference type="NCBI Taxonomy" id="3641"/>
    <lineage>
        <taxon>Eukaryota</taxon>
        <taxon>Viridiplantae</taxon>
        <taxon>Streptophyta</taxon>
        <taxon>Embryophyta</taxon>
        <taxon>Tracheophyta</taxon>
        <taxon>Spermatophyta</taxon>
        <taxon>Magnoliopsida</taxon>
        <taxon>eudicotyledons</taxon>
        <taxon>Gunneridae</taxon>
        <taxon>Pentapetalae</taxon>
        <taxon>rosids</taxon>
        <taxon>malvids</taxon>
        <taxon>Malvales</taxon>
        <taxon>Malvaceae</taxon>
        <taxon>Byttnerioideae</taxon>
        <taxon>Theobroma</taxon>
    </lineage>
</organism>
<evidence type="ECO:0000313" key="2">
    <source>
        <dbReference type="EMBL" id="EOY34241.1"/>
    </source>
</evidence>
<protein>
    <recommendedName>
        <fullName evidence="4">Secreted protein</fullName>
    </recommendedName>
</protein>
<dbReference type="Proteomes" id="UP000026915">
    <property type="component" value="Chromosome 9"/>
</dbReference>
<proteinExistence type="predicted"/>
<accession>A0A061GXR1</accession>
<feature type="chain" id="PRO_5001599481" description="Secreted protein" evidence="1">
    <location>
        <begin position="17"/>
        <end position="122"/>
    </location>
</feature>
<feature type="signal peptide" evidence="1">
    <location>
        <begin position="1"/>
        <end position="16"/>
    </location>
</feature>
<dbReference type="EMBL" id="CM001887">
    <property type="protein sequence ID" value="EOY34241.1"/>
    <property type="molecule type" value="Genomic_DNA"/>
</dbReference>
<evidence type="ECO:0000313" key="3">
    <source>
        <dbReference type="Proteomes" id="UP000026915"/>
    </source>
</evidence>
<sequence length="122" mass="14101">MLRLFFFFWLIYHVSLETELNLIFQLKTCLNINPISFKGRIIMVDGDFHLTASSNGPVKGALWRSMETLIALHRHWTSQFRVHSGGWEIDLTALHHYWAGRSRVHCSGLKLSPHCIPFGPIN</sequence>
<name>A0A061GXR1_THECC</name>
<reference evidence="2 3" key="1">
    <citation type="journal article" date="2013" name="Genome Biol.">
        <title>The genome sequence of the most widely cultivated cacao type and its use to identify candidate genes regulating pod color.</title>
        <authorList>
            <person name="Motamayor J.C."/>
            <person name="Mockaitis K."/>
            <person name="Schmutz J."/>
            <person name="Haiminen N."/>
            <person name="Iii D.L."/>
            <person name="Cornejo O."/>
            <person name="Findley S.D."/>
            <person name="Zheng P."/>
            <person name="Utro F."/>
            <person name="Royaert S."/>
            <person name="Saski C."/>
            <person name="Jenkins J."/>
            <person name="Podicheti R."/>
            <person name="Zhao M."/>
            <person name="Scheffler B.E."/>
            <person name="Stack J.C."/>
            <person name="Feltus F.A."/>
            <person name="Mustiga G.M."/>
            <person name="Amores F."/>
            <person name="Phillips W."/>
            <person name="Marelli J.P."/>
            <person name="May G.D."/>
            <person name="Shapiro H."/>
            <person name="Ma J."/>
            <person name="Bustamante C.D."/>
            <person name="Schnell R.J."/>
            <person name="Main D."/>
            <person name="Gilbert D."/>
            <person name="Parida L."/>
            <person name="Kuhn D.N."/>
        </authorList>
    </citation>
    <scope>NUCLEOTIDE SEQUENCE [LARGE SCALE GENOMIC DNA]</scope>
    <source>
        <strain evidence="3">cv. Matina 1-6</strain>
    </source>
</reference>
<evidence type="ECO:0008006" key="4">
    <source>
        <dbReference type="Google" id="ProtNLM"/>
    </source>
</evidence>